<dbReference type="InterPro" id="IPR022919">
    <property type="entry name" value="Pept_M48_protease_HtpX"/>
</dbReference>
<dbReference type="GO" id="GO:0008233">
    <property type="term" value="F:peptidase activity"/>
    <property type="evidence" value="ECO:0007669"/>
    <property type="project" value="UniProtKB-KW"/>
</dbReference>
<keyword evidence="10 12" id="KW-0482">Metalloprotease</keyword>
<dbReference type="PANTHER" id="PTHR43221">
    <property type="entry name" value="PROTEASE HTPX"/>
    <property type="match status" value="1"/>
</dbReference>
<evidence type="ECO:0000256" key="4">
    <source>
        <dbReference type="ARBA" id="ARBA00022670"/>
    </source>
</evidence>
<evidence type="ECO:0000256" key="10">
    <source>
        <dbReference type="ARBA" id="ARBA00023049"/>
    </source>
</evidence>
<evidence type="ECO:0000313" key="14">
    <source>
        <dbReference type="EMBL" id="MBM7131724.1"/>
    </source>
</evidence>
<keyword evidence="6 12" id="KW-0479">Metal-binding</keyword>
<feature type="binding site" evidence="12">
    <location>
        <position position="226"/>
    </location>
    <ligand>
        <name>Zn(2+)</name>
        <dbReference type="ChEBI" id="CHEBI:29105"/>
        <note>catalytic</note>
    </ligand>
</feature>
<feature type="binding site" evidence="12">
    <location>
        <position position="146"/>
    </location>
    <ligand>
        <name>Zn(2+)</name>
        <dbReference type="ChEBI" id="CHEBI:29105"/>
        <note>catalytic</note>
    </ligand>
</feature>
<feature type="transmembrane region" description="Helical" evidence="12">
    <location>
        <begin position="156"/>
        <end position="177"/>
    </location>
</feature>
<dbReference type="Pfam" id="PF01435">
    <property type="entry name" value="Peptidase_M48"/>
    <property type="match status" value="1"/>
</dbReference>
<feature type="active site" evidence="12">
    <location>
        <position position="147"/>
    </location>
</feature>
<sequence>MRRIALFLVTNLAVLLLLGMVCHLFGVDQWAAMRGYGGMPGLLIFAAVFGMGGAFISLATSKWMAKMTTGARVIEQPQNDAERWLVETVRRHAQNAGIGMPEVAIYDAPEMNAFATGMTKNSALVAVSTGLLQQMDREQVTAVLGHEIGHVANGDMVTLTLIQGVLNTLVILAARVVGRLVDSWLSGGRDNRGGSGIGYFVSVMVLQLVFGLFASMIVMAFSRWREFHADAAGAKLAGRGAMISALQRLQLNHGESTLPKTMAAFGISGPLAQGFQRLFMSHPPLEERIAALQKQG</sequence>
<feature type="transmembrane region" description="Helical" evidence="12">
    <location>
        <begin position="197"/>
        <end position="221"/>
    </location>
</feature>
<evidence type="ECO:0000256" key="5">
    <source>
        <dbReference type="ARBA" id="ARBA00022692"/>
    </source>
</evidence>
<comment type="cofactor">
    <cofactor evidence="12">
        <name>Zn(2+)</name>
        <dbReference type="ChEBI" id="CHEBI:29105"/>
    </cofactor>
    <text evidence="12">Binds 1 zinc ion per subunit.</text>
</comment>
<keyword evidence="11 12" id="KW-0472">Membrane</keyword>
<evidence type="ECO:0000256" key="1">
    <source>
        <dbReference type="ARBA" id="ARBA00004651"/>
    </source>
</evidence>
<evidence type="ECO:0000256" key="8">
    <source>
        <dbReference type="ARBA" id="ARBA00022833"/>
    </source>
</evidence>
<reference evidence="14" key="1">
    <citation type="submission" date="2020-10" db="EMBL/GenBank/DDBJ databases">
        <title>Phylogeny of dyella-like bacteria.</title>
        <authorList>
            <person name="Fu J."/>
        </authorList>
    </citation>
    <scope>NUCLEOTIDE SEQUENCE</scope>
    <source>
        <strain evidence="14">DHON07</strain>
    </source>
</reference>
<dbReference type="EC" id="3.4.24.-" evidence="12"/>
<dbReference type="EMBL" id="JADIKF010000040">
    <property type="protein sequence ID" value="MBM7131724.1"/>
    <property type="molecule type" value="Genomic_DNA"/>
</dbReference>
<protein>
    <recommendedName>
        <fullName evidence="12">Protease HtpX</fullName>
        <ecNumber evidence="12">3.4.24.-</ecNumber>
    </recommendedName>
    <alternativeName>
        <fullName evidence="12">Heat shock protein HtpX</fullName>
    </alternativeName>
</protein>
<keyword evidence="3 12" id="KW-1003">Cell membrane</keyword>
<evidence type="ECO:0000256" key="9">
    <source>
        <dbReference type="ARBA" id="ARBA00022989"/>
    </source>
</evidence>
<dbReference type="InterPro" id="IPR001915">
    <property type="entry name" value="Peptidase_M48"/>
</dbReference>
<dbReference type="CDD" id="cd07335">
    <property type="entry name" value="M48B_HtpX_like"/>
    <property type="match status" value="1"/>
</dbReference>
<proteinExistence type="inferred from homology"/>
<evidence type="ECO:0000256" key="3">
    <source>
        <dbReference type="ARBA" id="ARBA00022475"/>
    </source>
</evidence>
<dbReference type="NCBIfam" id="NF003965">
    <property type="entry name" value="PRK05457.1"/>
    <property type="match status" value="1"/>
</dbReference>
<evidence type="ECO:0000256" key="6">
    <source>
        <dbReference type="ARBA" id="ARBA00022723"/>
    </source>
</evidence>
<evidence type="ECO:0000256" key="11">
    <source>
        <dbReference type="ARBA" id="ARBA00023136"/>
    </source>
</evidence>
<evidence type="ECO:0000256" key="7">
    <source>
        <dbReference type="ARBA" id="ARBA00022801"/>
    </source>
</evidence>
<comment type="caution">
    <text evidence="14">The sequence shown here is derived from an EMBL/GenBank/DDBJ whole genome shotgun (WGS) entry which is preliminary data.</text>
</comment>
<keyword evidence="8 12" id="KW-0862">Zinc</keyword>
<evidence type="ECO:0000259" key="13">
    <source>
        <dbReference type="Pfam" id="PF01435"/>
    </source>
</evidence>
<keyword evidence="9 12" id="KW-1133">Transmembrane helix</keyword>
<comment type="similarity">
    <text evidence="2 12">Belongs to the peptidase M48B family.</text>
</comment>
<keyword evidence="15" id="KW-1185">Reference proteome</keyword>
<comment type="subcellular location">
    <subcellularLocation>
        <location evidence="1 12">Cell membrane</location>
        <topology evidence="1 12">Multi-pass membrane protein</topology>
    </subcellularLocation>
</comment>
<keyword evidence="12" id="KW-0346">Stress response</keyword>
<evidence type="ECO:0000256" key="12">
    <source>
        <dbReference type="HAMAP-Rule" id="MF_00188"/>
    </source>
</evidence>
<dbReference type="HAMAP" id="MF_00188">
    <property type="entry name" value="Pept_M48_protease_HtpX"/>
    <property type="match status" value="1"/>
</dbReference>
<organism evidence="14 15">
    <name type="scientific">Dyella mobilis</name>
    <dbReference type="NCBI Taxonomy" id="1849582"/>
    <lineage>
        <taxon>Bacteria</taxon>
        <taxon>Pseudomonadati</taxon>
        <taxon>Pseudomonadota</taxon>
        <taxon>Gammaproteobacteria</taxon>
        <taxon>Lysobacterales</taxon>
        <taxon>Rhodanobacteraceae</taxon>
        <taxon>Dyella</taxon>
    </lineage>
</organism>
<accession>A0ABS2KKN4</accession>
<keyword evidence="5 12" id="KW-0812">Transmembrane</keyword>
<dbReference type="GO" id="GO:0006508">
    <property type="term" value="P:proteolysis"/>
    <property type="evidence" value="ECO:0007669"/>
    <property type="project" value="UniProtKB-KW"/>
</dbReference>
<dbReference type="RefSeq" id="WP_204633277.1">
    <property type="nucleotide sequence ID" value="NZ_BSOC01000001.1"/>
</dbReference>
<keyword evidence="4 12" id="KW-0645">Protease</keyword>
<dbReference type="Gene3D" id="3.30.2010.10">
    <property type="entry name" value="Metalloproteases ('zincins'), catalytic domain"/>
    <property type="match status" value="1"/>
</dbReference>
<evidence type="ECO:0000256" key="2">
    <source>
        <dbReference type="ARBA" id="ARBA00009779"/>
    </source>
</evidence>
<feature type="binding site" evidence="12">
    <location>
        <position position="150"/>
    </location>
    <ligand>
        <name>Zn(2+)</name>
        <dbReference type="ChEBI" id="CHEBI:29105"/>
        <note>catalytic</note>
    </ligand>
</feature>
<feature type="domain" description="Peptidase M48" evidence="13">
    <location>
        <begin position="82"/>
        <end position="294"/>
    </location>
</feature>
<gene>
    <name evidence="12 14" type="primary">htpX</name>
    <name evidence="14" type="ORF">ISS99_19550</name>
</gene>
<evidence type="ECO:0000313" key="15">
    <source>
        <dbReference type="Proteomes" id="UP001430193"/>
    </source>
</evidence>
<dbReference type="Proteomes" id="UP001430193">
    <property type="component" value="Unassembled WGS sequence"/>
</dbReference>
<keyword evidence="7 12" id="KW-0378">Hydrolase</keyword>
<dbReference type="InterPro" id="IPR050083">
    <property type="entry name" value="HtpX_protease"/>
</dbReference>
<feature type="transmembrane region" description="Helical" evidence="12">
    <location>
        <begin position="42"/>
        <end position="60"/>
    </location>
</feature>
<name>A0ABS2KKN4_9GAMM</name>
<dbReference type="PANTHER" id="PTHR43221:SF1">
    <property type="entry name" value="PROTEASE HTPX"/>
    <property type="match status" value="1"/>
</dbReference>